<dbReference type="Proteomes" id="UP000665020">
    <property type="component" value="Chromosome"/>
</dbReference>
<sequence>MDVNEFDYYLPEKLIAQQPVPNRDESRLMVLDKATGEIEDRIFKDIIDLLDPGDLLVMNNSRVIPARLYGKKVPTGTDIEVLLLTEKEEGVWEVLVRPGKRVKKGVEISFGDNELMAKAVEYTEFGGRIMEFSYQGKFNEIIERLGELPLPPYIHEKLAEPGRYQTVYARKPGSAAAPTAGLHFTPQLIKQLEEKGIDIAYITLHVGLGTFRPVKVDKVEEHQMHSEYYELDAATARLIKEKKESGKRVISVGTTVTRTLETIAAKGEIAAKKGWTDIFIYPPYKFKVIDGLITNFHLPRSTLLMLVSAFAGKEKVLTAYKEAVNREYRFFSLGDAMFIK</sequence>
<dbReference type="PANTHER" id="PTHR30307:SF0">
    <property type="entry name" value="S-ADENOSYLMETHIONINE:TRNA RIBOSYLTRANSFERASE-ISOMERASE"/>
    <property type="match status" value="1"/>
</dbReference>
<dbReference type="KEGG" id="ifn:GM661_08390"/>
<dbReference type="InterPro" id="IPR042118">
    <property type="entry name" value="QueA_dom1"/>
</dbReference>
<dbReference type="UniPathway" id="UPA00392"/>
<keyword evidence="15" id="KW-1185">Reference proteome</keyword>
<comment type="pathway">
    <text evidence="2 13">tRNA modification; tRNA-queuosine biosynthesis.</text>
</comment>
<comment type="function">
    <text evidence="13">Transfers and isomerizes the ribose moiety from AdoMet to the 7-aminomethyl group of 7-deazaguanine (preQ1-tRNA) to give epoxyqueuosine (oQ-tRNA).</text>
</comment>
<dbReference type="EC" id="2.4.99.17" evidence="10 13"/>
<name>A0A8A7K8C6_9FIRM</name>
<dbReference type="Gene3D" id="3.40.1780.10">
    <property type="entry name" value="QueA-like"/>
    <property type="match status" value="1"/>
</dbReference>
<dbReference type="PANTHER" id="PTHR30307">
    <property type="entry name" value="S-ADENOSYLMETHIONINE:TRNA RIBOSYLTRANSFERASE-ISOMERASE"/>
    <property type="match status" value="1"/>
</dbReference>
<evidence type="ECO:0000313" key="15">
    <source>
        <dbReference type="Proteomes" id="UP000665020"/>
    </source>
</evidence>
<dbReference type="Gene3D" id="2.40.10.240">
    <property type="entry name" value="QueA-like"/>
    <property type="match status" value="1"/>
</dbReference>
<keyword evidence="5 13" id="KW-0808">Transferase</keyword>
<dbReference type="Pfam" id="PF02547">
    <property type="entry name" value="Queuosine_synth"/>
    <property type="match status" value="1"/>
</dbReference>
<evidence type="ECO:0000256" key="2">
    <source>
        <dbReference type="ARBA" id="ARBA00004691"/>
    </source>
</evidence>
<comment type="subunit">
    <text evidence="3 13">Monomer.</text>
</comment>
<evidence type="ECO:0000256" key="6">
    <source>
        <dbReference type="ARBA" id="ARBA00022691"/>
    </source>
</evidence>
<dbReference type="NCBIfam" id="TIGR00113">
    <property type="entry name" value="queA"/>
    <property type="match status" value="1"/>
</dbReference>
<dbReference type="EMBL" id="CP046640">
    <property type="protein sequence ID" value="QTL97996.1"/>
    <property type="molecule type" value="Genomic_DNA"/>
</dbReference>
<gene>
    <name evidence="13 14" type="primary">queA</name>
    <name evidence="14" type="ORF">GM661_08390</name>
</gene>
<keyword evidence="14" id="KW-0328">Glycosyltransferase</keyword>
<keyword evidence="4 13" id="KW-0963">Cytoplasm</keyword>
<evidence type="ECO:0000256" key="12">
    <source>
        <dbReference type="ARBA" id="ARBA00076160"/>
    </source>
</evidence>
<comment type="catalytic activity">
    <reaction evidence="8 13">
        <text>7-aminomethyl-7-carbaguanosine(34) in tRNA + S-adenosyl-L-methionine = epoxyqueuosine(34) in tRNA + adenine + L-methionine + 2 H(+)</text>
        <dbReference type="Rhea" id="RHEA:32155"/>
        <dbReference type="Rhea" id="RHEA-COMP:10342"/>
        <dbReference type="Rhea" id="RHEA-COMP:18582"/>
        <dbReference type="ChEBI" id="CHEBI:15378"/>
        <dbReference type="ChEBI" id="CHEBI:16708"/>
        <dbReference type="ChEBI" id="CHEBI:57844"/>
        <dbReference type="ChEBI" id="CHEBI:59789"/>
        <dbReference type="ChEBI" id="CHEBI:82833"/>
        <dbReference type="ChEBI" id="CHEBI:194443"/>
        <dbReference type="EC" id="2.4.99.17"/>
    </reaction>
</comment>
<dbReference type="GO" id="GO:0051075">
    <property type="term" value="F:S-adenosylmethionine:tRNA ribosyltransferase-isomerase activity"/>
    <property type="evidence" value="ECO:0007669"/>
    <property type="project" value="UniProtKB-EC"/>
</dbReference>
<dbReference type="HAMAP" id="MF_00113">
    <property type="entry name" value="QueA"/>
    <property type="match status" value="1"/>
</dbReference>
<evidence type="ECO:0000256" key="1">
    <source>
        <dbReference type="ARBA" id="ARBA00004496"/>
    </source>
</evidence>
<comment type="similarity">
    <text evidence="9 13">Belongs to the QueA family.</text>
</comment>
<keyword evidence="6 13" id="KW-0949">S-adenosyl-L-methionine</keyword>
<dbReference type="InterPro" id="IPR003699">
    <property type="entry name" value="QueA"/>
</dbReference>
<dbReference type="RefSeq" id="WP_230869593.1">
    <property type="nucleotide sequence ID" value="NZ_CP046640.1"/>
</dbReference>
<dbReference type="InterPro" id="IPR036100">
    <property type="entry name" value="QueA_sf"/>
</dbReference>
<accession>A0A8A7K8C6</accession>
<evidence type="ECO:0000256" key="8">
    <source>
        <dbReference type="ARBA" id="ARBA00052751"/>
    </source>
</evidence>
<protein>
    <recommendedName>
        <fullName evidence="11 13">S-adenosylmethionine:tRNA ribosyltransferase-isomerase</fullName>
        <ecNumber evidence="10 13">2.4.99.17</ecNumber>
    </recommendedName>
    <alternativeName>
        <fullName evidence="12 13">Queuosine biosynthesis protein QueA</fullName>
    </alternativeName>
</protein>
<evidence type="ECO:0000256" key="3">
    <source>
        <dbReference type="ARBA" id="ARBA00011245"/>
    </source>
</evidence>
<dbReference type="SUPFAM" id="SSF111337">
    <property type="entry name" value="QueA-like"/>
    <property type="match status" value="1"/>
</dbReference>
<evidence type="ECO:0000256" key="5">
    <source>
        <dbReference type="ARBA" id="ARBA00022679"/>
    </source>
</evidence>
<evidence type="ECO:0000256" key="7">
    <source>
        <dbReference type="ARBA" id="ARBA00022785"/>
    </source>
</evidence>
<dbReference type="FunFam" id="2.40.10.240:FF:000002">
    <property type="entry name" value="S-adenosylmethionine:tRNA ribosyltransferase-isomerase"/>
    <property type="match status" value="1"/>
</dbReference>
<dbReference type="FunFam" id="3.40.1780.10:FF:000001">
    <property type="entry name" value="S-adenosylmethionine:tRNA ribosyltransferase-isomerase"/>
    <property type="match status" value="1"/>
</dbReference>
<dbReference type="InterPro" id="IPR042119">
    <property type="entry name" value="QueA_dom2"/>
</dbReference>
<dbReference type="AlphaFoldDB" id="A0A8A7K8C6"/>
<dbReference type="NCBIfam" id="NF001140">
    <property type="entry name" value="PRK00147.1"/>
    <property type="match status" value="1"/>
</dbReference>
<evidence type="ECO:0000256" key="9">
    <source>
        <dbReference type="ARBA" id="ARBA00061210"/>
    </source>
</evidence>
<evidence type="ECO:0000313" key="14">
    <source>
        <dbReference type="EMBL" id="QTL97996.1"/>
    </source>
</evidence>
<dbReference type="GO" id="GO:0005737">
    <property type="term" value="C:cytoplasm"/>
    <property type="evidence" value="ECO:0007669"/>
    <property type="project" value="UniProtKB-SubCell"/>
</dbReference>
<evidence type="ECO:0000256" key="11">
    <source>
        <dbReference type="ARBA" id="ARBA00069325"/>
    </source>
</evidence>
<comment type="subcellular location">
    <subcellularLocation>
        <location evidence="1 13">Cytoplasm</location>
    </subcellularLocation>
</comment>
<evidence type="ECO:0000256" key="13">
    <source>
        <dbReference type="HAMAP-Rule" id="MF_00113"/>
    </source>
</evidence>
<keyword evidence="7 13" id="KW-0671">Queuosine biosynthesis</keyword>
<reference evidence="14" key="1">
    <citation type="submission" date="2019-12" db="EMBL/GenBank/DDBJ databases">
        <authorList>
            <person name="zhang j."/>
            <person name="sun C.M."/>
        </authorList>
    </citation>
    <scope>NUCLEOTIDE SEQUENCE</scope>
    <source>
        <strain evidence="14">NS-1</strain>
    </source>
</reference>
<proteinExistence type="inferred from homology"/>
<organism evidence="14 15">
    <name type="scientific">Iocasia fonsfrigidae</name>
    <dbReference type="NCBI Taxonomy" id="2682810"/>
    <lineage>
        <taxon>Bacteria</taxon>
        <taxon>Bacillati</taxon>
        <taxon>Bacillota</taxon>
        <taxon>Clostridia</taxon>
        <taxon>Halanaerobiales</taxon>
        <taxon>Halanaerobiaceae</taxon>
        <taxon>Iocasia</taxon>
    </lineage>
</organism>
<dbReference type="GO" id="GO:0008616">
    <property type="term" value="P:tRNA queuosine(34) biosynthetic process"/>
    <property type="evidence" value="ECO:0007669"/>
    <property type="project" value="UniProtKB-UniRule"/>
</dbReference>
<evidence type="ECO:0000256" key="10">
    <source>
        <dbReference type="ARBA" id="ARBA00066503"/>
    </source>
</evidence>
<evidence type="ECO:0000256" key="4">
    <source>
        <dbReference type="ARBA" id="ARBA00022490"/>
    </source>
</evidence>